<reference evidence="1" key="1">
    <citation type="submission" date="2014-12" db="EMBL/GenBank/DDBJ databases">
        <title>Insight into the proteome of Arion vulgaris.</title>
        <authorList>
            <person name="Aradska J."/>
            <person name="Bulat T."/>
            <person name="Smidak R."/>
            <person name="Sarate P."/>
            <person name="Gangsoo J."/>
            <person name="Sialana F."/>
            <person name="Bilban M."/>
            <person name="Lubec G."/>
        </authorList>
    </citation>
    <scope>NUCLEOTIDE SEQUENCE</scope>
    <source>
        <tissue evidence="1">Skin</tissue>
    </source>
</reference>
<evidence type="ECO:0000313" key="1">
    <source>
        <dbReference type="EMBL" id="CEK61288.1"/>
    </source>
</evidence>
<feature type="non-terminal residue" evidence="1">
    <location>
        <position position="1"/>
    </location>
</feature>
<gene>
    <name evidence="1" type="primary">ORF41853</name>
</gene>
<accession>A0A0B6YYH8</accession>
<dbReference type="AlphaFoldDB" id="A0A0B6YYH8"/>
<name>A0A0B6YYH8_9EUPU</name>
<sequence length="56" mass="6507">AIFYILTLGTRSVLIAIFSHWEQNVWRSMIVSVSHSMLHDDDDETDIYLIFMSTTS</sequence>
<dbReference type="EMBL" id="HACG01014423">
    <property type="protein sequence ID" value="CEK61288.1"/>
    <property type="molecule type" value="Transcribed_RNA"/>
</dbReference>
<proteinExistence type="predicted"/>
<organism evidence="1">
    <name type="scientific">Arion vulgaris</name>
    <dbReference type="NCBI Taxonomy" id="1028688"/>
    <lineage>
        <taxon>Eukaryota</taxon>
        <taxon>Metazoa</taxon>
        <taxon>Spiralia</taxon>
        <taxon>Lophotrochozoa</taxon>
        <taxon>Mollusca</taxon>
        <taxon>Gastropoda</taxon>
        <taxon>Heterobranchia</taxon>
        <taxon>Euthyneura</taxon>
        <taxon>Panpulmonata</taxon>
        <taxon>Eupulmonata</taxon>
        <taxon>Stylommatophora</taxon>
        <taxon>Helicina</taxon>
        <taxon>Arionoidea</taxon>
        <taxon>Arionidae</taxon>
        <taxon>Arion</taxon>
    </lineage>
</organism>
<protein>
    <submittedName>
        <fullName evidence="1">Uncharacterized protein</fullName>
    </submittedName>
</protein>